<protein>
    <submittedName>
        <fullName evidence="1">ROK family protein</fullName>
    </submittedName>
</protein>
<accession>A0A084ILI8</accession>
<proteinExistence type="predicted"/>
<dbReference type="EMBL" id="APNK01000011">
    <property type="protein sequence ID" value="KEZ77572.1"/>
    <property type="molecule type" value="Genomic_DNA"/>
</dbReference>
<comment type="caution">
    <text evidence="1">The sequence shown here is derived from an EMBL/GenBank/DDBJ whole genome shotgun (WGS) entry which is preliminary data.</text>
</comment>
<dbReference type="PANTHER" id="PTHR18964">
    <property type="entry name" value="ROK (REPRESSOR, ORF, KINASE) FAMILY"/>
    <property type="match status" value="1"/>
</dbReference>
<keyword evidence="2" id="KW-1185">Reference proteome</keyword>
<evidence type="ECO:0000313" key="2">
    <source>
        <dbReference type="Proteomes" id="UP000028302"/>
    </source>
</evidence>
<dbReference type="AlphaFoldDB" id="A0A084ILI8"/>
<name>A0A084ILI8_SALHC</name>
<dbReference type="eggNOG" id="COG1940">
    <property type="taxonomic scope" value="Bacteria"/>
</dbReference>
<organism evidence="1 2">
    <name type="scientific">Salinisphaera hydrothermalis (strain C41B8)</name>
    <dbReference type="NCBI Taxonomy" id="1304275"/>
    <lineage>
        <taxon>Bacteria</taxon>
        <taxon>Pseudomonadati</taxon>
        <taxon>Pseudomonadota</taxon>
        <taxon>Gammaproteobacteria</taxon>
        <taxon>Salinisphaerales</taxon>
        <taxon>Salinisphaeraceae</taxon>
        <taxon>Salinisphaera</taxon>
    </lineage>
</organism>
<sequence>MIGAIIDGDHRVHAERHLDVPIGDYPATVAAIAAMVSTLEQDVGIEGLPVGVATPGRLNASKHLMCGSHVSWLNARPLPRDLAANLGRDVRTAHKAGCLARAEYLDGAAEGATRVFAAVLGTGVSGALLIDGQLLGGSNGFAGTWSHNSLPWPTPAESRTAPTCGCGQHGCIEAWLSGPGMSADHVRRGGHALTVPDIVTRAEAGERLAGITLRDWLARSARSFAAVINLMDPQVIVVGGGLSRIRWLYSEVPKIWGRHCVADELRTTLVPAAHGDASIARGAALLWPLPQL</sequence>
<dbReference type="Pfam" id="PF00480">
    <property type="entry name" value="ROK"/>
    <property type="match status" value="1"/>
</dbReference>
<dbReference type="STRING" id="1304275.C41B8_09346"/>
<dbReference type="GO" id="GO:0004396">
    <property type="term" value="F:hexokinase activity"/>
    <property type="evidence" value="ECO:0007669"/>
    <property type="project" value="TreeGrafter"/>
</dbReference>
<dbReference type="InterPro" id="IPR043129">
    <property type="entry name" value="ATPase_NBD"/>
</dbReference>
<reference evidence="1 2" key="1">
    <citation type="submission" date="2013-03" db="EMBL/GenBank/DDBJ databases">
        <title>Salinisphaera hydrothermalis C41B8 Genome Sequencing.</title>
        <authorList>
            <person name="Li C."/>
            <person name="Lai Q."/>
            <person name="Shao Z."/>
        </authorList>
    </citation>
    <scope>NUCLEOTIDE SEQUENCE [LARGE SCALE GENOMIC DNA]</scope>
    <source>
        <strain evidence="1 2">C41B8</strain>
    </source>
</reference>
<gene>
    <name evidence="1" type="ORF">C41B8_09346</name>
</gene>
<dbReference type="Gene3D" id="3.30.420.40">
    <property type="match status" value="2"/>
</dbReference>
<dbReference type="SUPFAM" id="SSF53067">
    <property type="entry name" value="Actin-like ATPase domain"/>
    <property type="match status" value="2"/>
</dbReference>
<dbReference type="Proteomes" id="UP000028302">
    <property type="component" value="Unassembled WGS sequence"/>
</dbReference>
<dbReference type="PANTHER" id="PTHR18964:SF174">
    <property type="entry name" value="D-ALLOSE KINASE-RELATED"/>
    <property type="match status" value="1"/>
</dbReference>
<evidence type="ECO:0000313" key="1">
    <source>
        <dbReference type="EMBL" id="KEZ77572.1"/>
    </source>
</evidence>
<dbReference type="InterPro" id="IPR000600">
    <property type="entry name" value="ROK"/>
</dbReference>